<reference evidence="1" key="1">
    <citation type="submission" date="2019-07" db="EMBL/GenBank/DDBJ databases">
        <title>Annotation for the trematode Paragonimus miyazaki's.</title>
        <authorList>
            <person name="Choi Y.-J."/>
        </authorList>
    </citation>
    <scope>NUCLEOTIDE SEQUENCE</scope>
    <source>
        <strain evidence="1">Japan</strain>
    </source>
</reference>
<evidence type="ECO:0000313" key="1">
    <source>
        <dbReference type="EMBL" id="KAF7239207.1"/>
    </source>
</evidence>
<accession>A0A8S9YQU4</accession>
<comment type="caution">
    <text evidence="1">The sequence shown here is derived from an EMBL/GenBank/DDBJ whole genome shotgun (WGS) entry which is preliminary data.</text>
</comment>
<evidence type="ECO:0000313" key="2">
    <source>
        <dbReference type="Proteomes" id="UP000822476"/>
    </source>
</evidence>
<dbReference type="InterPro" id="IPR012677">
    <property type="entry name" value="Nucleotide-bd_a/b_plait_sf"/>
</dbReference>
<gene>
    <name evidence="1" type="ORF">EG68_10284</name>
</gene>
<name>A0A8S9YQU4_9TREM</name>
<protein>
    <recommendedName>
        <fullName evidence="3">RRM domain-containing protein</fullName>
    </recommendedName>
</protein>
<dbReference type="GO" id="GO:0003676">
    <property type="term" value="F:nucleic acid binding"/>
    <property type="evidence" value="ECO:0007669"/>
    <property type="project" value="InterPro"/>
</dbReference>
<dbReference type="Proteomes" id="UP000822476">
    <property type="component" value="Unassembled WGS sequence"/>
</dbReference>
<keyword evidence="2" id="KW-1185">Reference proteome</keyword>
<proteinExistence type="predicted"/>
<dbReference type="OrthoDB" id="442677at2759"/>
<dbReference type="InterPro" id="IPR035979">
    <property type="entry name" value="RBD_domain_sf"/>
</dbReference>
<dbReference type="Gene3D" id="3.30.70.330">
    <property type="match status" value="1"/>
</dbReference>
<evidence type="ECO:0008006" key="3">
    <source>
        <dbReference type="Google" id="ProtNLM"/>
    </source>
</evidence>
<dbReference type="SUPFAM" id="SSF54928">
    <property type="entry name" value="RNA-binding domain, RBD"/>
    <property type="match status" value="1"/>
</dbReference>
<dbReference type="AlphaFoldDB" id="A0A8S9YQU4"/>
<sequence>MAKPRECNSAVARPNGLGVTGSRISAKKQKWVKNVSEAMNVVNSTPHVKPHFSVGLKIRRPDEKTIQRDMNTERMNRTERPKVKRITAFEPIDDIDPPSSESSEDVTGNVVLGRSEQRAHRIIQRERLRRTLFVGNLPLGVKRRDLEKLFTRVLKCDNKAVESDCRVESVRLRGVVPVTGGTGKMARKRAVIQGEFSGGAHPQWLESSSPCINCFHHKFISFCRLWYQWNRDVSLKVC</sequence>
<dbReference type="EMBL" id="JTDE01007426">
    <property type="protein sequence ID" value="KAF7239207.1"/>
    <property type="molecule type" value="Genomic_DNA"/>
</dbReference>
<organism evidence="1 2">
    <name type="scientific">Paragonimus skrjabini miyazakii</name>
    <dbReference type="NCBI Taxonomy" id="59628"/>
    <lineage>
        <taxon>Eukaryota</taxon>
        <taxon>Metazoa</taxon>
        <taxon>Spiralia</taxon>
        <taxon>Lophotrochozoa</taxon>
        <taxon>Platyhelminthes</taxon>
        <taxon>Trematoda</taxon>
        <taxon>Digenea</taxon>
        <taxon>Plagiorchiida</taxon>
        <taxon>Troglotremata</taxon>
        <taxon>Troglotrematidae</taxon>
        <taxon>Paragonimus</taxon>
    </lineage>
</organism>